<dbReference type="Gene3D" id="1.10.287.110">
    <property type="entry name" value="DnaJ domain"/>
    <property type="match status" value="1"/>
</dbReference>
<dbReference type="OrthoDB" id="552049at2759"/>
<evidence type="ECO:0000313" key="4">
    <source>
        <dbReference type="Proteomes" id="UP001165083"/>
    </source>
</evidence>
<dbReference type="SUPFAM" id="SSF46565">
    <property type="entry name" value="Chaperone J-domain"/>
    <property type="match status" value="1"/>
</dbReference>
<name>A0A9W6WMF9_9STRA</name>
<keyword evidence="1" id="KW-0732">Signal</keyword>
<sequence length="957" mass="103674">MKQRARRHLVTLLLIVLCFLYVAEAVSNDLWTKCVQNVPRSFTESQQAELCTGSRSSNHLRQDPMMPGQCAKLALGGRALQSPKFASRLELLRAASIIQLCSGAQNTGPATCWLAVPNQLRQQMLLAAASPPLTTEFNVESAASALPLVQICRRALDDRPAKCLLVWLEMSKSLRKQDAHDALEIAAPICTSFDGQVTALKQCVKLAAPHLRIGAGSEISVFQLCQLVGDGMNLPALVECTLNLRRKHISPSTIAQVCVETSRVAGIQPHTCFLGARQKLRWMDEGGQVTLCKDASAYFASVPVTCASEMKNTARMLLSSNPASSSSTEELSILVANLCRSATNASSVNECVRLLPVHAFTVSQAIRLCAASTMPTKDLEEETSVAFYPTSCASEARLLLQRSVLVNASTDLGMSPSAAAVQICEQATSNAPSQCLADTQHDQALSAKRRMHLCKRAKSDAPQQCAKSLRKFVSAQRLDIDDVVVACRQAESLGSAECVTELLQVAVTVTGSTAAQLCRGARNLEPARCFVASPPFYDDDLKVLLCNQAECSAPAVCVESVITRISNQPSVKVALCRHATTSAPAACAIEAPFGMDEASLIALCRSAVSTAPAKCAHEISLSLGVPWHRVAQVCAGATSSTPGRCLAHHIRHSRLLLRAMDDNQVVRECRLAVAHPAALGIARASYNCPQLRPNCALQLVIKVLDQYGDPVTDNDCHVSGTKVVYVSAVYTGNSDVHPDYIHREQPALQGPSYATISNGSAIFSNLLFTAPGEFTLTFRAGEDVTEEVARVIVHPDLAAEALKARCDELFTRFQCCAQSPPPPRRDYQQREVQPLLLHHSLHLNAILCGQYWLDNIGGLVFSGFSRNQVVYVLSRPLYDLFTSMDVPHAGMSAWALLGLNEGETSRAAIRRAYHRRSLEWHPDKWHILAATLPAAWQQELGGIFALVTQAYDQLSAV</sequence>
<dbReference type="InterPro" id="IPR001623">
    <property type="entry name" value="DnaJ_domain"/>
</dbReference>
<feature type="chain" id="PRO_5040926808" evidence="1">
    <location>
        <begin position="26"/>
        <end position="957"/>
    </location>
</feature>
<comment type="caution">
    <text evidence="3">The sequence shown here is derived from an EMBL/GenBank/DDBJ whole genome shotgun (WGS) entry which is preliminary data.</text>
</comment>
<reference evidence="3" key="1">
    <citation type="submission" date="2023-04" db="EMBL/GenBank/DDBJ databases">
        <title>Phytophthora lilii NBRC 32176.</title>
        <authorList>
            <person name="Ichikawa N."/>
            <person name="Sato H."/>
            <person name="Tonouchi N."/>
        </authorList>
    </citation>
    <scope>NUCLEOTIDE SEQUENCE</scope>
    <source>
        <strain evidence="3">NBRC 32176</strain>
    </source>
</reference>
<gene>
    <name evidence="3" type="ORF">Plil01_000732500</name>
</gene>
<protein>
    <submittedName>
        <fullName evidence="3">Unnamed protein product</fullName>
    </submittedName>
</protein>
<evidence type="ECO:0000259" key="2">
    <source>
        <dbReference type="PROSITE" id="PS50076"/>
    </source>
</evidence>
<feature type="domain" description="J" evidence="2">
    <location>
        <begin position="892"/>
        <end position="957"/>
    </location>
</feature>
<dbReference type="PROSITE" id="PS50076">
    <property type="entry name" value="DNAJ_2"/>
    <property type="match status" value="1"/>
</dbReference>
<proteinExistence type="predicted"/>
<dbReference type="CDD" id="cd06257">
    <property type="entry name" value="DnaJ"/>
    <property type="match status" value="1"/>
</dbReference>
<accession>A0A9W6WMF9</accession>
<feature type="signal peptide" evidence="1">
    <location>
        <begin position="1"/>
        <end position="25"/>
    </location>
</feature>
<dbReference type="InterPro" id="IPR036869">
    <property type="entry name" value="J_dom_sf"/>
</dbReference>
<dbReference type="Proteomes" id="UP001165083">
    <property type="component" value="Unassembled WGS sequence"/>
</dbReference>
<keyword evidence="4" id="KW-1185">Reference proteome</keyword>
<dbReference type="AlphaFoldDB" id="A0A9W6WMF9"/>
<organism evidence="3 4">
    <name type="scientific">Phytophthora lilii</name>
    <dbReference type="NCBI Taxonomy" id="2077276"/>
    <lineage>
        <taxon>Eukaryota</taxon>
        <taxon>Sar</taxon>
        <taxon>Stramenopiles</taxon>
        <taxon>Oomycota</taxon>
        <taxon>Peronosporomycetes</taxon>
        <taxon>Peronosporales</taxon>
        <taxon>Peronosporaceae</taxon>
        <taxon>Phytophthora</taxon>
    </lineage>
</organism>
<evidence type="ECO:0000256" key="1">
    <source>
        <dbReference type="SAM" id="SignalP"/>
    </source>
</evidence>
<evidence type="ECO:0000313" key="3">
    <source>
        <dbReference type="EMBL" id="GMF19240.1"/>
    </source>
</evidence>
<dbReference type="EMBL" id="BSXW01000337">
    <property type="protein sequence ID" value="GMF19240.1"/>
    <property type="molecule type" value="Genomic_DNA"/>
</dbReference>